<dbReference type="SUPFAM" id="SSF55785">
    <property type="entry name" value="PYP-like sensor domain (PAS domain)"/>
    <property type="match status" value="1"/>
</dbReference>
<evidence type="ECO:0000313" key="6">
    <source>
        <dbReference type="EMBL" id="KAF2837887.1"/>
    </source>
</evidence>
<dbReference type="Gene3D" id="3.30.450.20">
    <property type="entry name" value="PAS domain"/>
    <property type="match status" value="1"/>
</dbReference>
<evidence type="ECO:0000256" key="4">
    <source>
        <dbReference type="SAM" id="MobiDB-lite"/>
    </source>
</evidence>
<dbReference type="AlphaFoldDB" id="A0A9P4S886"/>
<protein>
    <recommendedName>
        <fullName evidence="5">PAC domain-containing protein</fullName>
    </recommendedName>
</protein>
<name>A0A9P4S886_9PEZI</name>
<proteinExistence type="predicted"/>
<feature type="compositionally biased region" description="Low complexity" evidence="4">
    <location>
        <begin position="137"/>
        <end position="148"/>
    </location>
</feature>
<feature type="compositionally biased region" description="Polar residues" evidence="4">
    <location>
        <begin position="59"/>
        <end position="75"/>
    </location>
</feature>
<reference evidence="6" key="1">
    <citation type="journal article" date="2020" name="Stud. Mycol.">
        <title>101 Dothideomycetes genomes: a test case for predicting lifestyles and emergence of pathogens.</title>
        <authorList>
            <person name="Haridas S."/>
            <person name="Albert R."/>
            <person name="Binder M."/>
            <person name="Bloem J."/>
            <person name="Labutti K."/>
            <person name="Salamov A."/>
            <person name="Andreopoulos B."/>
            <person name="Baker S."/>
            <person name="Barry K."/>
            <person name="Bills G."/>
            <person name="Bluhm B."/>
            <person name="Cannon C."/>
            <person name="Castanera R."/>
            <person name="Culley D."/>
            <person name="Daum C."/>
            <person name="Ezra D."/>
            <person name="Gonzalez J."/>
            <person name="Henrissat B."/>
            <person name="Kuo A."/>
            <person name="Liang C."/>
            <person name="Lipzen A."/>
            <person name="Lutzoni F."/>
            <person name="Magnuson J."/>
            <person name="Mondo S."/>
            <person name="Nolan M."/>
            <person name="Ohm R."/>
            <person name="Pangilinan J."/>
            <person name="Park H.-J."/>
            <person name="Ramirez L."/>
            <person name="Alfaro M."/>
            <person name="Sun H."/>
            <person name="Tritt A."/>
            <person name="Yoshinaga Y."/>
            <person name="Zwiers L.-H."/>
            <person name="Turgeon B."/>
            <person name="Goodwin S."/>
            <person name="Spatafora J."/>
            <person name="Crous P."/>
            <person name="Grigoriev I."/>
        </authorList>
    </citation>
    <scope>NUCLEOTIDE SEQUENCE</scope>
    <source>
        <strain evidence="6">CBS 101060</strain>
    </source>
</reference>
<comment type="caution">
    <text evidence="6">The sequence shown here is derived from an EMBL/GenBank/DDBJ whole genome shotgun (WGS) entry which is preliminary data.</text>
</comment>
<dbReference type="Pfam" id="PF13426">
    <property type="entry name" value="PAS_9"/>
    <property type="match status" value="1"/>
</dbReference>
<feature type="compositionally biased region" description="Polar residues" evidence="4">
    <location>
        <begin position="149"/>
        <end position="164"/>
    </location>
</feature>
<gene>
    <name evidence="6" type="ORF">M501DRAFT_995130</name>
</gene>
<feature type="compositionally biased region" description="Polar residues" evidence="4">
    <location>
        <begin position="84"/>
        <end position="97"/>
    </location>
</feature>
<evidence type="ECO:0000256" key="3">
    <source>
        <dbReference type="ARBA" id="ARBA00022991"/>
    </source>
</evidence>
<dbReference type="InterPro" id="IPR000014">
    <property type="entry name" value="PAS"/>
</dbReference>
<keyword evidence="2" id="KW-0288">FMN</keyword>
<dbReference type="OrthoDB" id="447251at2759"/>
<evidence type="ECO:0000259" key="5">
    <source>
        <dbReference type="PROSITE" id="PS50113"/>
    </source>
</evidence>
<keyword evidence="7" id="KW-1185">Reference proteome</keyword>
<keyword evidence="3" id="KW-0157">Chromophore</keyword>
<organism evidence="6 7">
    <name type="scientific">Patellaria atrata CBS 101060</name>
    <dbReference type="NCBI Taxonomy" id="1346257"/>
    <lineage>
        <taxon>Eukaryota</taxon>
        <taxon>Fungi</taxon>
        <taxon>Dikarya</taxon>
        <taxon>Ascomycota</taxon>
        <taxon>Pezizomycotina</taxon>
        <taxon>Dothideomycetes</taxon>
        <taxon>Dothideomycetes incertae sedis</taxon>
        <taxon>Patellariales</taxon>
        <taxon>Patellariaceae</taxon>
        <taxon>Patellaria</taxon>
    </lineage>
</organism>
<sequence length="726" mass="81479">MAPFRDIKKKRSAYSIFRQYPVASSKQSGVSKDDSRPVTALNDSPIRAASPKVPRPNYVANSTVRDFQETLNPEHQLQPPRTPVQDQTTPHNLQVGLSSDDDDDEVTTPPQELTPRGIHIPSRTSSAQKIKKRFRPSSRSQSRQTSYSLPTTPDSYPKSSRDSIFSTETSITAPSELPALQANTLPAEEAYKLEPLVEDDPKSYDLIAAADLENSKEYSLERRSEQLFSRQHLEAIFADSAQLQRFTDFLGTKRSSSIPVLIYYLDALKALRAINYANAVAEALEPMEGHEFSEHPARPTVNSILEEKADKAFEALVKDELPAFITHTFTELVSESIHRRITGTLPPHLREASEGLAEVFCLSDPSRPDNPLVFASEEFHRTTQYGVSYAVGRNCRFLQGPKTNRNSVSRLRDAINAGKEVSEVFLNYRRDGSPFMNLLMVAPLLDSKGTLRYFIGAQVDVSGLVKDCSDLPALKAMLEKDDASIVEDKEETEIDEFQRLSEMFNLTELDTVRRYGGRMHRQQIDEIDDAASIIHRPRLLLKHSSHEEFSRRASVDSRKMGKLQGVYQHYLLVRPYPSLRILFTSPSLRVPGIMQSPFLSRIGNQGRVREELVAALAEGRGVTAKVRWMSSSGNEGRNRWIHCTPLLGNNGGVGVWMIVIVDDESSLAGRKFRQAPPVEAPVGRKVRRDRDEWMGEHAPSPVVHKVRLEEGFRQGSVHSMDSYALG</sequence>
<evidence type="ECO:0000313" key="7">
    <source>
        <dbReference type="Proteomes" id="UP000799429"/>
    </source>
</evidence>
<dbReference type="GO" id="GO:0005634">
    <property type="term" value="C:nucleus"/>
    <property type="evidence" value="ECO:0007669"/>
    <property type="project" value="TreeGrafter"/>
</dbReference>
<dbReference type="PANTHER" id="PTHR47429:SF9">
    <property type="entry name" value="PAS DOMAIN-CONTAINING PROTEIN"/>
    <property type="match status" value="1"/>
</dbReference>
<accession>A0A9P4S886</accession>
<keyword evidence="1" id="KW-0285">Flavoprotein</keyword>
<dbReference type="PANTHER" id="PTHR47429">
    <property type="entry name" value="PROTEIN TWIN LOV 1"/>
    <property type="match status" value="1"/>
</dbReference>
<dbReference type="Proteomes" id="UP000799429">
    <property type="component" value="Unassembled WGS sequence"/>
</dbReference>
<evidence type="ECO:0000256" key="1">
    <source>
        <dbReference type="ARBA" id="ARBA00022630"/>
    </source>
</evidence>
<feature type="domain" description="PAC" evidence="5">
    <location>
        <begin position="419"/>
        <end position="473"/>
    </location>
</feature>
<evidence type="ECO:0000256" key="2">
    <source>
        <dbReference type="ARBA" id="ARBA00022643"/>
    </source>
</evidence>
<dbReference type="InterPro" id="IPR035965">
    <property type="entry name" value="PAS-like_dom_sf"/>
</dbReference>
<dbReference type="EMBL" id="MU006098">
    <property type="protein sequence ID" value="KAF2837887.1"/>
    <property type="molecule type" value="Genomic_DNA"/>
</dbReference>
<dbReference type="InterPro" id="IPR000700">
    <property type="entry name" value="PAS-assoc_C"/>
</dbReference>
<feature type="region of interest" description="Disordered" evidence="4">
    <location>
        <begin position="21"/>
        <end position="164"/>
    </location>
</feature>
<dbReference type="PROSITE" id="PS50113">
    <property type="entry name" value="PAC"/>
    <property type="match status" value="1"/>
</dbReference>